<dbReference type="Pfam" id="PF01553">
    <property type="entry name" value="Acyltransferase"/>
    <property type="match status" value="1"/>
</dbReference>
<evidence type="ECO:0000256" key="3">
    <source>
        <dbReference type="ARBA" id="ARBA00022679"/>
    </source>
</evidence>
<dbReference type="GO" id="GO:0016020">
    <property type="term" value="C:membrane"/>
    <property type="evidence" value="ECO:0007669"/>
    <property type="project" value="UniProtKB-SubCell"/>
</dbReference>
<proteinExistence type="inferred from homology"/>
<dbReference type="GO" id="GO:0016791">
    <property type="term" value="F:phosphatase activity"/>
    <property type="evidence" value="ECO:0007669"/>
    <property type="project" value="TreeGrafter"/>
</dbReference>
<dbReference type="OMA" id="MLYVCTH"/>
<evidence type="ECO:0000256" key="6">
    <source>
        <dbReference type="ARBA" id="ARBA00023136"/>
    </source>
</evidence>
<evidence type="ECO:0000313" key="9">
    <source>
        <dbReference type="EMBL" id="KAH7444321.1"/>
    </source>
</evidence>
<organism evidence="9 10">
    <name type="scientific">Ceratopteris richardii</name>
    <name type="common">Triangle waterfern</name>
    <dbReference type="NCBI Taxonomy" id="49495"/>
    <lineage>
        <taxon>Eukaryota</taxon>
        <taxon>Viridiplantae</taxon>
        <taxon>Streptophyta</taxon>
        <taxon>Embryophyta</taxon>
        <taxon>Tracheophyta</taxon>
        <taxon>Polypodiopsida</taxon>
        <taxon>Polypodiidae</taxon>
        <taxon>Polypodiales</taxon>
        <taxon>Pteridineae</taxon>
        <taxon>Pteridaceae</taxon>
        <taxon>Parkerioideae</taxon>
        <taxon>Ceratopteris</taxon>
    </lineage>
</organism>
<dbReference type="GO" id="GO:0090447">
    <property type="term" value="F:glycerol-3-phosphate 2-O-acyltransferase activity"/>
    <property type="evidence" value="ECO:0007669"/>
    <property type="project" value="TreeGrafter"/>
</dbReference>
<dbReference type="SMART" id="SM00563">
    <property type="entry name" value="PlsC"/>
    <property type="match status" value="1"/>
</dbReference>
<feature type="transmembrane region" description="Helical" evidence="7">
    <location>
        <begin position="256"/>
        <end position="282"/>
    </location>
</feature>
<dbReference type="PANTHER" id="PTHR15486:SF0">
    <property type="entry name" value="GLYCEROL-3-PHOSPHATE ACYLTRANSFERASE 1"/>
    <property type="match status" value="1"/>
</dbReference>
<dbReference type="AlphaFoldDB" id="A0A8T2V739"/>
<dbReference type="InterPro" id="IPR056462">
    <property type="entry name" value="HAD_RAM2/GPAT1-8"/>
</dbReference>
<keyword evidence="5 7" id="KW-1133">Transmembrane helix</keyword>
<dbReference type="PANTHER" id="PTHR15486">
    <property type="entry name" value="ANCIENT UBIQUITOUS PROTEIN"/>
    <property type="match status" value="1"/>
</dbReference>
<comment type="caution">
    <text evidence="9">The sequence shown here is derived from an EMBL/GenBank/DDBJ whole genome shotgun (WGS) entry which is preliminary data.</text>
</comment>
<evidence type="ECO:0000256" key="4">
    <source>
        <dbReference type="ARBA" id="ARBA00022692"/>
    </source>
</evidence>
<evidence type="ECO:0000256" key="2">
    <source>
        <dbReference type="ARBA" id="ARBA00007937"/>
    </source>
</evidence>
<keyword evidence="10" id="KW-1185">Reference proteome</keyword>
<dbReference type="Proteomes" id="UP000825935">
    <property type="component" value="Chromosome 2"/>
</dbReference>
<accession>A0A8T2V739</accession>
<dbReference type="OrthoDB" id="1854593at2759"/>
<evidence type="ECO:0000256" key="1">
    <source>
        <dbReference type="ARBA" id="ARBA00004141"/>
    </source>
</evidence>
<dbReference type="EMBL" id="CM035407">
    <property type="protein sequence ID" value="KAH7444321.1"/>
    <property type="molecule type" value="Genomic_DNA"/>
</dbReference>
<evidence type="ECO:0000313" key="10">
    <source>
        <dbReference type="Proteomes" id="UP000825935"/>
    </source>
</evidence>
<evidence type="ECO:0000259" key="8">
    <source>
        <dbReference type="SMART" id="SM00563"/>
    </source>
</evidence>
<feature type="domain" description="Phospholipid/glycerol acyltransferase" evidence="8">
    <location>
        <begin position="315"/>
        <end position="416"/>
    </location>
</feature>
<evidence type="ECO:0000256" key="7">
    <source>
        <dbReference type="SAM" id="Phobius"/>
    </source>
</evidence>
<comment type="similarity">
    <text evidence="2">Belongs to the GPAT/DAPAT family.</text>
</comment>
<dbReference type="SUPFAM" id="SSF69593">
    <property type="entry name" value="Glycerol-3-phosphate (1)-acyltransferase"/>
    <property type="match status" value="1"/>
</dbReference>
<comment type="subcellular location">
    <subcellularLocation>
        <location evidence="1">Membrane</location>
        <topology evidence="1">Multi-pass membrane protein</topology>
    </subcellularLocation>
</comment>
<name>A0A8T2V739_CERRI</name>
<evidence type="ECO:0000256" key="5">
    <source>
        <dbReference type="ARBA" id="ARBA00022989"/>
    </source>
</evidence>
<gene>
    <name evidence="9" type="ORF">KP509_02G073400</name>
</gene>
<keyword evidence="3" id="KW-0808">Transferase</keyword>
<dbReference type="GO" id="GO:0010143">
    <property type="term" value="P:cutin biosynthetic process"/>
    <property type="evidence" value="ECO:0007669"/>
    <property type="project" value="TreeGrafter"/>
</dbReference>
<dbReference type="Pfam" id="PF23270">
    <property type="entry name" value="HAD_RAM2_N"/>
    <property type="match status" value="1"/>
</dbReference>
<sequence>MPHCHCTGYGGDCCAAPETYGTIENCKSAARTNQTVVSDLHGTLLRSRSPFSYFMLVAFEAGSPLRGLVLLLLWPVIWIIETLVSEAASLQLLIFISTVGITEAQLHGVARAVLCKFFLEDMHSLVYPTFMACGRRFVATSTPKVMVEPFLKDFLGVETVCGSELLMMRGVCSGLVKRDSYGVLGEKEKRDKLHSAVGGLTPDLGLGVDSTSSPFLSLCKEAYIVTMDPVQAVPREDYLKPLIFHDGRLAIRPTPLAALAIYLWFPFGLILAAARLLSWMFLPVEISAPIGAFLGVRVKVKGAPPLIQGNETRGMLYVCTHRTLMDPIFLAAALRRRVPAVTYSLSRLSEMISPIKVVKLTRKRDEDAKTIKDALTQGDLAICPEGTTCREPYLLRFSPLFAELTNDIVPTCMHVATSFFHGTTAGGFKAMDPLYFLMNPFPVYNLTFLEPLAKDETCASGKSSIWVANHLQKKMAQVLNYECTSLTRRDKYRVLAGNDGIVQSRGGASDPLRNINMEMGLKMPSLFRSRRNDHNRTGQQYRKQSMSLNDGYGSLSLGDDGLTILSSLHSSICSLFQDRAGS</sequence>
<keyword evidence="4 7" id="KW-0812">Transmembrane</keyword>
<reference evidence="9" key="1">
    <citation type="submission" date="2021-08" db="EMBL/GenBank/DDBJ databases">
        <title>WGS assembly of Ceratopteris richardii.</title>
        <authorList>
            <person name="Marchant D.B."/>
            <person name="Chen G."/>
            <person name="Jenkins J."/>
            <person name="Shu S."/>
            <person name="Leebens-Mack J."/>
            <person name="Grimwood J."/>
            <person name="Schmutz J."/>
            <person name="Soltis P."/>
            <person name="Soltis D."/>
            <person name="Chen Z.-H."/>
        </authorList>
    </citation>
    <scope>NUCLEOTIDE SEQUENCE</scope>
    <source>
        <strain evidence="9">Whitten #5841</strain>
        <tissue evidence="9">Leaf</tissue>
    </source>
</reference>
<dbReference type="InterPro" id="IPR002123">
    <property type="entry name" value="Plipid/glycerol_acylTrfase"/>
</dbReference>
<keyword evidence="6 7" id="KW-0472">Membrane</keyword>
<protein>
    <recommendedName>
        <fullName evidence="8">Phospholipid/glycerol acyltransferase domain-containing protein</fullName>
    </recommendedName>
</protein>